<dbReference type="EMBL" id="JALBUU010000034">
    <property type="protein sequence ID" value="MCI0755545.1"/>
    <property type="molecule type" value="Genomic_DNA"/>
</dbReference>
<gene>
    <name evidence="2" type="ORF">MON41_17690</name>
</gene>
<dbReference type="Proteomes" id="UP001201985">
    <property type="component" value="Unassembled WGS sequence"/>
</dbReference>
<organism evidence="2 3">
    <name type="scientific">Teichococcus vastitatis</name>
    <dbReference type="NCBI Taxonomy" id="2307076"/>
    <lineage>
        <taxon>Bacteria</taxon>
        <taxon>Pseudomonadati</taxon>
        <taxon>Pseudomonadota</taxon>
        <taxon>Alphaproteobacteria</taxon>
        <taxon>Acetobacterales</taxon>
        <taxon>Roseomonadaceae</taxon>
        <taxon>Roseomonas</taxon>
    </lineage>
</organism>
<comment type="caution">
    <text evidence="2">The sequence shown here is derived from an EMBL/GenBank/DDBJ whole genome shotgun (WGS) entry which is preliminary data.</text>
</comment>
<evidence type="ECO:0000313" key="2">
    <source>
        <dbReference type="EMBL" id="MCI0755545.1"/>
    </source>
</evidence>
<keyword evidence="1" id="KW-0175">Coiled coil</keyword>
<proteinExistence type="predicted"/>
<keyword evidence="3" id="KW-1185">Reference proteome</keyword>
<evidence type="ECO:0000256" key="1">
    <source>
        <dbReference type="SAM" id="Coils"/>
    </source>
</evidence>
<protein>
    <submittedName>
        <fullName evidence="2">Uncharacterized protein</fullName>
    </submittedName>
</protein>
<accession>A0ABS9W9I3</accession>
<name>A0ABS9W9I3_9PROT</name>
<feature type="coiled-coil region" evidence="1">
    <location>
        <begin position="12"/>
        <end position="53"/>
    </location>
</feature>
<dbReference type="RefSeq" id="WP_241793455.1">
    <property type="nucleotide sequence ID" value="NZ_JALBUU010000034.1"/>
</dbReference>
<feature type="non-terminal residue" evidence="2">
    <location>
        <position position="1"/>
    </location>
</feature>
<evidence type="ECO:0000313" key="3">
    <source>
        <dbReference type="Proteomes" id="UP001201985"/>
    </source>
</evidence>
<sequence length="66" mass="6749">LEGRATALEADVAAAGSGLERLRAEAAELEQQVAQRRQALAALEAELARLRATPEGQGAAGGAPNR</sequence>
<reference evidence="2 3" key="1">
    <citation type="submission" date="2022-03" db="EMBL/GenBank/DDBJ databases">
        <title>Complete genome analysis of Roseomonas KG 17.1 : a prolific producer of plant growth promoters.</title>
        <authorList>
            <person name="Saadouli I."/>
            <person name="Najjari A."/>
            <person name="Mosbah A."/>
            <person name="Ouzari H.I."/>
        </authorList>
    </citation>
    <scope>NUCLEOTIDE SEQUENCE [LARGE SCALE GENOMIC DNA]</scope>
    <source>
        <strain evidence="2 3">KG17-1</strain>
    </source>
</reference>